<feature type="region of interest" description="Disordered" evidence="1">
    <location>
        <begin position="144"/>
        <end position="176"/>
    </location>
</feature>
<evidence type="ECO:0000313" key="2">
    <source>
        <dbReference type="EMBL" id="DBA11654.1"/>
    </source>
</evidence>
<protein>
    <submittedName>
        <fullName evidence="2">ORF40</fullName>
    </submittedName>
</protein>
<proteinExistence type="predicted"/>
<name>A0AA48P7N9_9VIRU</name>
<reference evidence="2" key="1">
    <citation type="journal article" date="2023" name="Front. Mar. Sci.">
        <title>Tracing the invertebrate herpesviruses in the global sequence datasets.</title>
        <authorList>
            <person name="Rosani U."/>
            <person name="Gaia M."/>
            <person name="Delmont T.O."/>
            <person name="Krupovic M."/>
        </authorList>
    </citation>
    <scope>NUCLEOTIDE SEQUENCE</scope>
    <source>
        <strain evidence="2">MalacoHV4/Med/2018 155</strain>
    </source>
</reference>
<sequence length="176" mass="20417">MDCVHSYETVTTVIIHIWLTEPHLNRKQFNRSTVMRPTFGITNDDEVGERTVSRCIDAEKYMWDTYEAQQHNVIGELTRYENIPRVIDNILKLTSGEECERHINHIQTEGRIKHGFILELDHNLKRQQQGKKHRSMPAFTFVLQPKGIDTPSSRQTPSGDNRSGERGGEKCYLPLN</sequence>
<organism evidence="2">
    <name type="scientific">Malaco herpesvirus 4</name>
    <dbReference type="NCBI Taxonomy" id="3031800"/>
    <lineage>
        <taxon>Viruses</taxon>
        <taxon>Duplodnaviria</taxon>
        <taxon>Heunggongvirae</taxon>
        <taxon>Peploviricota</taxon>
        <taxon>Herviviricetes</taxon>
        <taxon>Herpesvirales</taxon>
        <taxon>Malacoherpesviridae</taxon>
    </lineage>
</organism>
<feature type="compositionally biased region" description="Polar residues" evidence="1">
    <location>
        <begin position="150"/>
        <end position="161"/>
    </location>
</feature>
<accession>A0AA48P7N9</accession>
<reference evidence="2" key="2">
    <citation type="submission" date="2023-01" db="EMBL/GenBank/DDBJ databases">
        <authorList>
            <person name="Rosani U."/>
            <person name="Delmont T.O."/>
            <person name="Gaia M."/>
            <person name="Krupovic M."/>
        </authorList>
    </citation>
    <scope>NUCLEOTIDE SEQUENCE</scope>
    <source>
        <strain evidence="2">MalacoHV4/Med/2018 155</strain>
    </source>
</reference>
<dbReference type="EMBL" id="BK063075">
    <property type="protein sequence ID" value="DBA11654.1"/>
    <property type="molecule type" value="Genomic_DNA"/>
</dbReference>
<evidence type="ECO:0000256" key="1">
    <source>
        <dbReference type="SAM" id="MobiDB-lite"/>
    </source>
</evidence>